<proteinExistence type="predicted"/>
<evidence type="ECO:0000259" key="2">
    <source>
        <dbReference type="Pfam" id="PF22208"/>
    </source>
</evidence>
<dbReference type="RefSeq" id="WP_129257502.1">
    <property type="nucleotide sequence ID" value="NZ_SDKC01000001.1"/>
</dbReference>
<name>A0A4Q1RH44_9FIRM</name>
<reference evidence="3 4" key="1">
    <citation type="submission" date="2019-01" db="EMBL/GenBank/DDBJ databases">
        <title>Blautia sp. nov. KGMB01111 isolated human feces.</title>
        <authorList>
            <person name="Park J.-E."/>
            <person name="Kim J.-S."/>
            <person name="Park S.-H."/>
        </authorList>
    </citation>
    <scope>NUCLEOTIDE SEQUENCE [LARGE SCALE GENOMIC DNA]</scope>
    <source>
        <strain evidence="3 4">KGMB01111</strain>
    </source>
</reference>
<dbReference type="AlphaFoldDB" id="A0A4Q1RH44"/>
<gene>
    <name evidence="3" type="ORF">ETP43_06890</name>
</gene>
<dbReference type="InterPro" id="IPR013489">
    <property type="entry name" value="CRISPR-assoc_prot_Csm6"/>
</dbReference>
<evidence type="ECO:0000259" key="1">
    <source>
        <dbReference type="Pfam" id="PF09659"/>
    </source>
</evidence>
<dbReference type="EMBL" id="SDKC01000001">
    <property type="protein sequence ID" value="RXS74974.1"/>
    <property type="molecule type" value="Genomic_DNA"/>
</dbReference>
<dbReference type="InterPro" id="IPR053955">
    <property type="entry name" value="Csm6_CARF"/>
</dbReference>
<evidence type="ECO:0000313" key="4">
    <source>
        <dbReference type="Proteomes" id="UP000290106"/>
    </source>
</evidence>
<comment type="caution">
    <text evidence="3">The sequence shown here is derived from an EMBL/GenBank/DDBJ whole genome shotgun (WGS) entry which is preliminary data.</text>
</comment>
<feature type="domain" description="Csm6 CARF" evidence="2">
    <location>
        <begin position="74"/>
        <end position="177"/>
    </location>
</feature>
<dbReference type="NCBIfam" id="TIGR02672">
    <property type="entry name" value="cas_csm6"/>
    <property type="match status" value="1"/>
</dbReference>
<organism evidence="3 4">
    <name type="scientific">Blautia faecicola</name>
    <dbReference type="NCBI Taxonomy" id="2509240"/>
    <lineage>
        <taxon>Bacteria</taxon>
        <taxon>Bacillati</taxon>
        <taxon>Bacillota</taxon>
        <taxon>Clostridia</taxon>
        <taxon>Lachnospirales</taxon>
        <taxon>Lachnospiraceae</taxon>
        <taxon>Blautia</taxon>
    </lineage>
</organism>
<dbReference type="Proteomes" id="UP000290106">
    <property type="component" value="Unassembled WGS sequence"/>
</dbReference>
<keyword evidence="4" id="KW-1185">Reference proteome</keyword>
<dbReference type="Pfam" id="PF09659">
    <property type="entry name" value="Cas_Csm6_HEPN"/>
    <property type="match status" value="1"/>
</dbReference>
<evidence type="ECO:0000313" key="3">
    <source>
        <dbReference type="EMBL" id="RXS74974.1"/>
    </source>
</evidence>
<dbReference type="OrthoDB" id="5243123at2"/>
<protein>
    <submittedName>
        <fullName evidence="3">CRISPR-associated protein Csm6</fullName>
    </submittedName>
</protein>
<feature type="domain" description="Csm6 HEPN" evidence="1">
    <location>
        <begin position="258"/>
        <end position="434"/>
    </location>
</feature>
<dbReference type="Pfam" id="PF22208">
    <property type="entry name" value="Cas_Csm6_CARF"/>
    <property type="match status" value="1"/>
</dbReference>
<accession>A0A4Q1RH44</accession>
<sequence>MNRTILFTPVGGTDPISSTNCYDGSMLHICRVYKPDIVIMYMSKEMLDYQEEDDRYRYCLDQLMKLQKRKMEYRIIERRNLTKVHEFDYYYQDFRMIIEKIHENMDDSDTLLLNVSSGTPAMKSGLLVLQTLGEFPAKPIQVATPEEKINEHSRKNYNVRLLWEKDIDNREGYKNRCKEVTCPTLSKIKKEEIIKKHISVYDYKAAIDVAETLPKKETKNYNDLLYLANSRILLDFSRVDKLIEKTKLQCFPVEDTEERKYFEYALSTNIKLKRGEYADFIRAITPLIVDLFETILEKEFNIDINDYCEINENSVRNWSKRKLSGTVIGNLLDRQYRNGFKGKEVYSDHLRMIIIGLSKDRRLIRTVDEVRKVEKNIRNLAAHEIVSITDKTIVEKTGYTGEKIMNMIKELFHYTGIAIRKEYWDSYDDMNQKILQKIG</sequence>
<dbReference type="InterPro" id="IPR053941">
    <property type="entry name" value="Csm6_HEPN"/>
</dbReference>